<dbReference type="EMBL" id="JBHSIY010000013">
    <property type="protein sequence ID" value="MFC4868148.1"/>
    <property type="molecule type" value="Genomic_DNA"/>
</dbReference>
<gene>
    <name evidence="3" type="ORF">ACFPCZ_16040</name>
</gene>
<dbReference type="Pfam" id="PF00582">
    <property type="entry name" value="Usp"/>
    <property type="match status" value="2"/>
</dbReference>
<reference evidence="4" key="1">
    <citation type="journal article" date="2019" name="Int. J. Syst. Evol. Microbiol.">
        <title>The Global Catalogue of Microorganisms (GCM) 10K type strain sequencing project: providing services to taxonomists for standard genome sequencing and annotation.</title>
        <authorList>
            <consortium name="The Broad Institute Genomics Platform"/>
            <consortium name="The Broad Institute Genome Sequencing Center for Infectious Disease"/>
            <person name="Wu L."/>
            <person name="Ma J."/>
        </authorList>
    </citation>
    <scope>NUCLEOTIDE SEQUENCE [LARGE SCALE GENOMIC DNA]</scope>
    <source>
        <strain evidence="4">CGMCC 4.7304</strain>
    </source>
</reference>
<dbReference type="Gene3D" id="3.40.50.620">
    <property type="entry name" value="HUPs"/>
    <property type="match status" value="2"/>
</dbReference>
<evidence type="ECO:0000256" key="1">
    <source>
        <dbReference type="ARBA" id="ARBA00008791"/>
    </source>
</evidence>
<dbReference type="PANTHER" id="PTHR31964">
    <property type="entry name" value="ADENINE NUCLEOTIDE ALPHA HYDROLASES-LIKE SUPERFAMILY PROTEIN"/>
    <property type="match status" value="1"/>
</dbReference>
<dbReference type="Proteomes" id="UP001595858">
    <property type="component" value="Unassembled WGS sequence"/>
</dbReference>
<dbReference type="InterPro" id="IPR006015">
    <property type="entry name" value="Universal_stress_UspA"/>
</dbReference>
<comment type="caution">
    <text evidence="3">The sequence shown here is derived from an EMBL/GenBank/DDBJ whole genome shotgun (WGS) entry which is preliminary data.</text>
</comment>
<dbReference type="PANTHER" id="PTHR31964:SF113">
    <property type="entry name" value="USPA DOMAIN-CONTAINING PROTEIN"/>
    <property type="match status" value="1"/>
</dbReference>
<accession>A0ABV9SPM8</accession>
<dbReference type="InterPro" id="IPR014729">
    <property type="entry name" value="Rossmann-like_a/b/a_fold"/>
</dbReference>
<organism evidence="3 4">
    <name type="scientific">Streptomonospora arabica</name>
    <dbReference type="NCBI Taxonomy" id="412417"/>
    <lineage>
        <taxon>Bacteria</taxon>
        <taxon>Bacillati</taxon>
        <taxon>Actinomycetota</taxon>
        <taxon>Actinomycetes</taxon>
        <taxon>Streptosporangiales</taxon>
        <taxon>Nocardiopsidaceae</taxon>
        <taxon>Streptomonospora</taxon>
    </lineage>
</organism>
<dbReference type="InterPro" id="IPR006016">
    <property type="entry name" value="UspA"/>
</dbReference>
<dbReference type="CDD" id="cd23659">
    <property type="entry name" value="USP_At3g01520-like"/>
    <property type="match status" value="1"/>
</dbReference>
<proteinExistence type="inferred from homology"/>
<protein>
    <submittedName>
        <fullName evidence="3">Universal stress protein</fullName>
    </submittedName>
</protein>
<feature type="domain" description="UspA" evidence="2">
    <location>
        <begin position="175"/>
        <end position="316"/>
    </location>
</feature>
<comment type="similarity">
    <text evidence="1">Belongs to the universal stress protein A family.</text>
</comment>
<evidence type="ECO:0000313" key="4">
    <source>
        <dbReference type="Proteomes" id="UP001595858"/>
    </source>
</evidence>
<feature type="domain" description="UspA" evidence="2">
    <location>
        <begin position="21"/>
        <end position="157"/>
    </location>
</feature>
<keyword evidence="4" id="KW-1185">Reference proteome</keyword>
<name>A0ABV9SPM8_9ACTN</name>
<evidence type="ECO:0000313" key="3">
    <source>
        <dbReference type="EMBL" id="MFC4868148.1"/>
    </source>
</evidence>
<dbReference type="RefSeq" id="WP_344144733.1">
    <property type="nucleotide sequence ID" value="NZ_BAAAQI010000011.1"/>
</dbReference>
<dbReference type="PRINTS" id="PR01438">
    <property type="entry name" value="UNVRSLSTRESS"/>
</dbReference>
<sequence>MSSDSSPNARPTGTAAAPAEVVVGVDGSLGSRTALDWAAGAAADRGLGLVVLHALNMPLFAVPLGRTARMTPSQETADHAARLLKEAVAHVVSEHPELGVRTEVTSLEASRALLAAARTAAMVVVGSRGLGGVASAFLGAVSIRVSAHAPCPVAVVPEPAHAEQGGRGAAGEDRRSVVVGLDGSDDAKVALRTAFAEAARTGAPLVAVHAWSVPAPVDAAPFSAAGYAADREDTAARADKYVRTLVEEARTTETDGVPVRVVAVEDHPAHALLAEGRGAALIVVGSRGRGGFAGLLLGSVSQAVLHHTAVPVLVARPLPEGAGG</sequence>
<evidence type="ECO:0000259" key="2">
    <source>
        <dbReference type="Pfam" id="PF00582"/>
    </source>
</evidence>
<dbReference type="SUPFAM" id="SSF52402">
    <property type="entry name" value="Adenine nucleotide alpha hydrolases-like"/>
    <property type="match status" value="2"/>
</dbReference>